<gene>
    <name evidence="7" type="ORF">JK358_10405</name>
</gene>
<feature type="domain" description="Peptidase S9 prolyl oligopeptidase catalytic" evidence="5">
    <location>
        <begin position="491"/>
        <end position="692"/>
    </location>
</feature>
<dbReference type="InterPro" id="IPR002470">
    <property type="entry name" value="Peptidase_S9A"/>
</dbReference>
<keyword evidence="2" id="KW-0378">Hydrolase</keyword>
<organism evidence="7 8">
    <name type="scientific">Nocardia acididurans</name>
    <dbReference type="NCBI Taxonomy" id="2802282"/>
    <lineage>
        <taxon>Bacteria</taxon>
        <taxon>Bacillati</taxon>
        <taxon>Actinomycetota</taxon>
        <taxon>Actinomycetes</taxon>
        <taxon>Mycobacteriales</taxon>
        <taxon>Nocardiaceae</taxon>
        <taxon>Nocardia</taxon>
    </lineage>
</organism>
<feature type="domain" description="Peptidase S9A N-terminal" evidence="6">
    <location>
        <begin position="19"/>
        <end position="423"/>
    </location>
</feature>
<evidence type="ECO:0000313" key="8">
    <source>
        <dbReference type="Proteomes" id="UP000602198"/>
    </source>
</evidence>
<dbReference type="SUPFAM" id="SSF50993">
    <property type="entry name" value="Peptidase/esterase 'gauge' domain"/>
    <property type="match status" value="1"/>
</dbReference>
<dbReference type="EMBL" id="JAERRJ010000003">
    <property type="protein sequence ID" value="MBL1074805.1"/>
    <property type="molecule type" value="Genomic_DNA"/>
</dbReference>
<dbReference type="InterPro" id="IPR051167">
    <property type="entry name" value="Prolyl_oligopep/macrocyclase"/>
</dbReference>
<dbReference type="Pfam" id="PF02897">
    <property type="entry name" value="Peptidase_S9_N"/>
    <property type="match status" value="1"/>
</dbReference>
<keyword evidence="4" id="KW-0732">Signal</keyword>
<comment type="caution">
    <text evidence="7">The sequence shown here is derived from an EMBL/GenBank/DDBJ whole genome shotgun (WGS) entry which is preliminary data.</text>
</comment>
<evidence type="ECO:0000256" key="4">
    <source>
        <dbReference type="SAM" id="SignalP"/>
    </source>
</evidence>
<keyword evidence="8" id="KW-1185">Reference proteome</keyword>
<evidence type="ECO:0000259" key="6">
    <source>
        <dbReference type="Pfam" id="PF02897"/>
    </source>
</evidence>
<dbReference type="InterPro" id="IPR023302">
    <property type="entry name" value="Pept_S9A_N"/>
</dbReference>
<dbReference type="Proteomes" id="UP000602198">
    <property type="component" value="Unassembled WGS sequence"/>
</dbReference>
<reference evidence="7 8" key="1">
    <citation type="submission" date="2021-01" db="EMBL/GenBank/DDBJ databases">
        <title>WGS of actinomycetes isolated from Thailand.</title>
        <authorList>
            <person name="Thawai C."/>
        </authorList>
    </citation>
    <scope>NUCLEOTIDE SEQUENCE [LARGE SCALE GENOMIC DNA]</scope>
    <source>
        <strain evidence="7 8">LPG 2</strain>
    </source>
</reference>
<dbReference type="Gene3D" id="3.40.50.1820">
    <property type="entry name" value="alpha/beta hydrolase"/>
    <property type="match status" value="1"/>
</dbReference>
<dbReference type="Gene3D" id="2.130.10.120">
    <property type="entry name" value="Prolyl oligopeptidase, N-terminal domain"/>
    <property type="match status" value="1"/>
</dbReference>
<feature type="signal peptide" evidence="4">
    <location>
        <begin position="1"/>
        <end position="19"/>
    </location>
</feature>
<evidence type="ECO:0000313" key="7">
    <source>
        <dbReference type="EMBL" id="MBL1074805.1"/>
    </source>
</evidence>
<evidence type="ECO:0000256" key="1">
    <source>
        <dbReference type="ARBA" id="ARBA00022670"/>
    </source>
</evidence>
<dbReference type="PANTHER" id="PTHR42881">
    <property type="entry name" value="PROLYL ENDOPEPTIDASE"/>
    <property type="match status" value="1"/>
</dbReference>
<dbReference type="SUPFAM" id="SSF53474">
    <property type="entry name" value="alpha/beta-Hydrolases"/>
    <property type="match status" value="1"/>
</dbReference>
<keyword evidence="1" id="KW-0645">Protease</keyword>
<evidence type="ECO:0000256" key="3">
    <source>
        <dbReference type="ARBA" id="ARBA00022825"/>
    </source>
</evidence>
<name>A0ABS1M430_9NOCA</name>
<proteinExistence type="predicted"/>
<accession>A0ABS1M430</accession>
<dbReference type="InterPro" id="IPR029058">
    <property type="entry name" value="AB_hydrolase_fold"/>
</dbReference>
<sequence>MVVALAAVLVTACGGSAPASDPNLWLEELDSPRVQAWVTGENEKTLGVLEQDSRYAGNLSQALELGSAPDRLPTPTFVDGMIGNFWQDTDHRRGIWRETTATDYESPQPHWRTVLDLDALAAAEGRDWVWKGIDCSPATRTRCLVQLSDGGEDAVTIREFDRATGQFVAGGFELERGKQYATWVDDDTLLVSREWQAGEKTASGYPYIVKRVQRGQRLDQAVEVARGEPSDGLGTVALRLDGAAGRRLTLVVRRPSFYEARVTLVDGTRTAAVALPDKADIEGMVGDRVLISLRTEWTSGATTFPSGSLVALNADDLAADPGNLLPAPVWSPGPQDALRQVVTTHDRVVVTSLSDVRGRAAIFTPQPGGTWSAAPVPVPDLMTVDAVDADSRGDTAYLSVTSLVTPTTLWRLDADDGRFDPVKSAPARFDSSRFVVEQLKATSSDGTQVPYFIVRAADMRYDGTNPTILWGYGGFGSSALQPYSGVLGRLWLERGGVYVIANIRGGGEYGPSWHEAARKTQRQKAFDDFAAVGRDLMDRRITAPRHLGIQGGSNGGLLMGVEFTQHPEMWNAVNIQIPLLDMVRYEQIAAGASWVGEYGTVADEAEAEFLESISPYAQVRSGVRYPEPFIWTSTRDDRVGPQHARKFAARLAELGVPYLFYEPTQGGHGGGTTIDEQARTSALEYTYFQRRLMPG</sequence>
<dbReference type="PRINTS" id="PR00862">
    <property type="entry name" value="PROLIGOPTASE"/>
</dbReference>
<dbReference type="Pfam" id="PF00326">
    <property type="entry name" value="Peptidase_S9"/>
    <property type="match status" value="1"/>
</dbReference>
<dbReference type="InterPro" id="IPR001375">
    <property type="entry name" value="Peptidase_S9_cat"/>
</dbReference>
<protein>
    <submittedName>
        <fullName evidence="7">S9 family peptidase</fullName>
    </submittedName>
</protein>
<keyword evidence="3" id="KW-0720">Serine protease</keyword>
<feature type="chain" id="PRO_5046030757" evidence="4">
    <location>
        <begin position="20"/>
        <end position="695"/>
    </location>
</feature>
<evidence type="ECO:0000259" key="5">
    <source>
        <dbReference type="Pfam" id="PF00326"/>
    </source>
</evidence>
<dbReference type="PANTHER" id="PTHR42881:SF13">
    <property type="entry name" value="PROLYL ENDOPEPTIDASE"/>
    <property type="match status" value="1"/>
</dbReference>
<evidence type="ECO:0000256" key="2">
    <source>
        <dbReference type="ARBA" id="ARBA00022801"/>
    </source>
</evidence>